<dbReference type="Pfam" id="PF13560">
    <property type="entry name" value="HTH_31"/>
    <property type="match status" value="1"/>
</dbReference>
<dbReference type="PANTHER" id="PTHR46797">
    <property type="entry name" value="HTH-TYPE TRANSCRIPTIONAL REGULATOR"/>
    <property type="match status" value="1"/>
</dbReference>
<gene>
    <name evidence="3" type="ORF">GCM10023200_35030</name>
</gene>
<dbReference type="SUPFAM" id="SSF48452">
    <property type="entry name" value="TPR-like"/>
    <property type="match status" value="1"/>
</dbReference>
<evidence type="ECO:0000313" key="3">
    <source>
        <dbReference type="EMBL" id="GAA4795952.1"/>
    </source>
</evidence>
<dbReference type="PROSITE" id="PS50943">
    <property type="entry name" value="HTH_CROC1"/>
    <property type="match status" value="1"/>
</dbReference>
<accession>A0ABP9BMD7</accession>
<dbReference type="SMART" id="SM00530">
    <property type="entry name" value="HTH_XRE"/>
    <property type="match status" value="1"/>
</dbReference>
<reference evidence="4" key="1">
    <citation type="journal article" date="2019" name="Int. J. Syst. Evol. Microbiol.">
        <title>The Global Catalogue of Microorganisms (GCM) 10K type strain sequencing project: providing services to taxonomists for standard genome sequencing and annotation.</title>
        <authorList>
            <consortium name="The Broad Institute Genomics Platform"/>
            <consortium name="The Broad Institute Genome Sequencing Center for Infectious Disease"/>
            <person name="Wu L."/>
            <person name="Ma J."/>
        </authorList>
    </citation>
    <scope>NUCLEOTIDE SEQUENCE [LARGE SCALE GENOMIC DNA]</scope>
    <source>
        <strain evidence="4">JCM 17979</strain>
    </source>
</reference>
<dbReference type="SUPFAM" id="SSF47413">
    <property type="entry name" value="lambda repressor-like DNA-binding domains"/>
    <property type="match status" value="1"/>
</dbReference>
<keyword evidence="1" id="KW-0238">DNA-binding</keyword>
<dbReference type="PANTHER" id="PTHR46797:SF1">
    <property type="entry name" value="METHYLPHOSPHONATE SYNTHASE"/>
    <property type="match status" value="1"/>
</dbReference>
<name>A0ABP9BMD7_9PSEU</name>
<dbReference type="Gene3D" id="1.10.260.40">
    <property type="entry name" value="lambda repressor-like DNA-binding domains"/>
    <property type="match status" value="1"/>
</dbReference>
<sequence>MSAPGEQRAFGQRVAFLRKKLGLSQAEFASRLDRSETWLSQVERGARRIDRMSVLERLADALGVPVAELAPEQKVVQADVEPAASALSLALSSSDALHAVLAGTRPFDVRDLDRQAVKAWEYAHGSQYDELATLLTDLLPELERSARNATGDDEIVVNVAKARSYLAVAGVLSKLGETGAAWVAVDRAITAAEKAGDPLLMAEGAFRLAIVFQVARRFDLAIRAAESAAHALDERAADGDAPAIAVRGALKLQLAVASARLNDARMAYLYLDEARAAADELGEDRNDYETEFGPTNVLLHDVAVAVELGDAGRALRVAETVDASGLSPERQGRLLIDVARAQAQLRQTDAVVATLRQGLDLAPQQFESHARVRELVADLVQSDRTGSQELRDLAQRVT</sequence>
<dbReference type="Proteomes" id="UP001500928">
    <property type="component" value="Unassembled WGS sequence"/>
</dbReference>
<dbReference type="EMBL" id="BAABHO010000028">
    <property type="protein sequence ID" value="GAA4795952.1"/>
    <property type="molecule type" value="Genomic_DNA"/>
</dbReference>
<dbReference type="InterPro" id="IPR001387">
    <property type="entry name" value="Cro/C1-type_HTH"/>
</dbReference>
<dbReference type="InterPro" id="IPR050807">
    <property type="entry name" value="TransReg_Diox_bact_type"/>
</dbReference>
<evidence type="ECO:0000313" key="4">
    <source>
        <dbReference type="Proteomes" id="UP001500928"/>
    </source>
</evidence>
<protein>
    <submittedName>
        <fullName evidence="3">Helix-turn-helix transcriptional regulator</fullName>
    </submittedName>
</protein>
<keyword evidence="4" id="KW-1185">Reference proteome</keyword>
<dbReference type="InterPro" id="IPR011990">
    <property type="entry name" value="TPR-like_helical_dom_sf"/>
</dbReference>
<organism evidence="3 4">
    <name type="scientific">Actinomycetospora chlora</name>
    <dbReference type="NCBI Taxonomy" id="663608"/>
    <lineage>
        <taxon>Bacteria</taxon>
        <taxon>Bacillati</taxon>
        <taxon>Actinomycetota</taxon>
        <taxon>Actinomycetes</taxon>
        <taxon>Pseudonocardiales</taxon>
        <taxon>Pseudonocardiaceae</taxon>
        <taxon>Actinomycetospora</taxon>
    </lineage>
</organism>
<dbReference type="CDD" id="cd00093">
    <property type="entry name" value="HTH_XRE"/>
    <property type="match status" value="1"/>
</dbReference>
<evidence type="ECO:0000256" key="1">
    <source>
        <dbReference type="ARBA" id="ARBA00023125"/>
    </source>
</evidence>
<dbReference type="RefSeq" id="WP_345417687.1">
    <property type="nucleotide sequence ID" value="NZ_BAABHO010000028.1"/>
</dbReference>
<comment type="caution">
    <text evidence="3">The sequence shown here is derived from an EMBL/GenBank/DDBJ whole genome shotgun (WGS) entry which is preliminary data.</text>
</comment>
<dbReference type="InterPro" id="IPR010982">
    <property type="entry name" value="Lambda_DNA-bd_dom_sf"/>
</dbReference>
<feature type="domain" description="HTH cro/C1-type" evidence="2">
    <location>
        <begin position="14"/>
        <end position="69"/>
    </location>
</feature>
<proteinExistence type="predicted"/>
<evidence type="ECO:0000259" key="2">
    <source>
        <dbReference type="PROSITE" id="PS50943"/>
    </source>
</evidence>